<proteinExistence type="predicted"/>
<accession>A0A0H3KWL9</accession>
<feature type="transmembrane region" description="Helical" evidence="1">
    <location>
        <begin position="221"/>
        <end position="239"/>
    </location>
</feature>
<reference evidence="2 3" key="1">
    <citation type="submission" date="2007-04" db="EMBL/GenBank/DDBJ databases">
        <title>Complete genome sequence of Burkholderia multivorans ATCC 17616.</title>
        <authorList>
            <person name="Ohtsubo Y."/>
            <person name="Yamashita A."/>
            <person name="Kurokawa K."/>
            <person name="Takami H."/>
            <person name="Yuhara S."/>
            <person name="Nishiyama E."/>
            <person name="Endo R."/>
            <person name="Miyazaki R."/>
            <person name="Ono A."/>
            <person name="Yano K."/>
            <person name="Ito M."/>
            <person name="Sota M."/>
            <person name="Yuji N."/>
            <person name="Hattori M."/>
            <person name="Tsuda M."/>
        </authorList>
    </citation>
    <scope>NUCLEOTIDE SEQUENCE [LARGE SCALE GENOMIC DNA]</scope>
    <source>
        <strain evidence="3">ATCC 17616 / 249</strain>
    </source>
</reference>
<feature type="transmembrane region" description="Helical" evidence="1">
    <location>
        <begin position="16"/>
        <end position="37"/>
    </location>
</feature>
<keyword evidence="1" id="KW-1133">Transmembrane helix</keyword>
<keyword evidence="1" id="KW-0472">Membrane</keyword>
<dbReference type="InterPro" id="IPR010390">
    <property type="entry name" value="ABC-2_transporter-like"/>
</dbReference>
<organism evidence="2 3">
    <name type="scientific">Burkholderia multivorans (strain ATCC 17616 / 249)</name>
    <dbReference type="NCBI Taxonomy" id="395019"/>
    <lineage>
        <taxon>Bacteria</taxon>
        <taxon>Pseudomonadati</taxon>
        <taxon>Pseudomonadota</taxon>
        <taxon>Betaproteobacteria</taxon>
        <taxon>Burkholderiales</taxon>
        <taxon>Burkholderiaceae</taxon>
        <taxon>Burkholderia</taxon>
        <taxon>Burkholderia cepacia complex</taxon>
    </lineage>
</organism>
<dbReference type="HOGENOM" id="CLU_1101256_0_0_4"/>
<evidence type="ECO:0000313" key="2">
    <source>
        <dbReference type="EMBL" id="BAG46795.1"/>
    </source>
</evidence>
<gene>
    <name evidence="2" type="ordered locus">BMULJ_04949</name>
</gene>
<sequence length="252" mass="28017">MLVLVQKAFAKQIHYLGNYVSYIAIQAVTQLLTLFYLHSVFTYTETLNGWTREQAIFVFYLATMVTLTAECFICSIHQYYQRLVRGLLDPVLVMPVRRRALQLLRWSEPGFLVPVVALLCCWPLIDPQPQRSLEAWIAGLAILMVGVLSIIVVFAMISLTALVTQRLAPADFMVSELSRMVFLPPSVMPRGAWQIALGIGLPLLFSANAAGAILIADDYRVAVVLTVGTSVLAVLHYVVESHMMRSFSLPGA</sequence>
<feature type="transmembrane region" description="Helical" evidence="1">
    <location>
        <begin position="57"/>
        <end position="76"/>
    </location>
</feature>
<evidence type="ECO:0000313" key="3">
    <source>
        <dbReference type="Proteomes" id="UP000008815"/>
    </source>
</evidence>
<dbReference type="EMBL" id="AP009386">
    <property type="protein sequence ID" value="BAG46795.1"/>
    <property type="molecule type" value="Genomic_DNA"/>
</dbReference>
<dbReference type="STRING" id="395019.BMULJ_04949"/>
<dbReference type="Proteomes" id="UP000008815">
    <property type="component" value="Chromosome 2"/>
</dbReference>
<dbReference type="RefSeq" id="WP_012216476.1">
    <property type="nucleotide sequence ID" value="NC_010086.1"/>
</dbReference>
<evidence type="ECO:0000256" key="1">
    <source>
        <dbReference type="SAM" id="Phobius"/>
    </source>
</evidence>
<feature type="transmembrane region" description="Helical" evidence="1">
    <location>
        <begin position="195"/>
        <end position="215"/>
    </location>
</feature>
<keyword evidence="1" id="KW-0812">Transmembrane</keyword>
<feature type="transmembrane region" description="Helical" evidence="1">
    <location>
        <begin position="137"/>
        <end position="163"/>
    </location>
</feature>
<dbReference type="KEGG" id="bmj:BMULJ_04949"/>
<keyword evidence="3" id="KW-1185">Reference proteome</keyword>
<evidence type="ECO:0008006" key="4">
    <source>
        <dbReference type="Google" id="ProtNLM"/>
    </source>
</evidence>
<protein>
    <recommendedName>
        <fullName evidence="4">ABC transporter permease</fullName>
    </recommendedName>
</protein>
<name>A0A0H3KWL9_BURM1</name>
<dbReference type="Pfam" id="PF06182">
    <property type="entry name" value="ABC2_membrane_6"/>
    <property type="match status" value="1"/>
</dbReference>
<dbReference type="eggNOG" id="ENOG5031XGA">
    <property type="taxonomic scope" value="Bacteria"/>
</dbReference>
<dbReference type="KEGG" id="bmu:Bmul_3568"/>
<dbReference type="AlphaFoldDB" id="A0A0H3KWL9"/>